<keyword evidence="3" id="KW-1185">Reference proteome</keyword>
<proteinExistence type="predicted"/>
<gene>
    <name evidence="2" type="ORF">ACH5RR_029646</name>
</gene>
<dbReference type="AlphaFoldDB" id="A0ABD2YS89"/>
<evidence type="ECO:0000313" key="3">
    <source>
        <dbReference type="Proteomes" id="UP001630127"/>
    </source>
</evidence>
<evidence type="ECO:0000256" key="1">
    <source>
        <dbReference type="SAM" id="Coils"/>
    </source>
</evidence>
<name>A0ABD2YS89_9GENT</name>
<keyword evidence="1" id="KW-0175">Coiled coil</keyword>
<sequence length="147" mass="17067">MLWRNLKQQISKTSLEHMSSLNKHATRFLEEMGCKTDISALQDLIKTFFENIETYNSVKASFDGKMTQESYEGLLSTTQQNLCTIEMQEQEQVKSVKDLESQITQLGNKEAELKEQLEHLCAQREKKTWLLIKAKKALRKLKLKSPD</sequence>
<protein>
    <submittedName>
        <fullName evidence="2">Uncharacterized protein</fullName>
    </submittedName>
</protein>
<feature type="coiled-coil region" evidence="1">
    <location>
        <begin position="96"/>
        <end position="123"/>
    </location>
</feature>
<organism evidence="2 3">
    <name type="scientific">Cinchona calisaya</name>
    <dbReference type="NCBI Taxonomy" id="153742"/>
    <lineage>
        <taxon>Eukaryota</taxon>
        <taxon>Viridiplantae</taxon>
        <taxon>Streptophyta</taxon>
        <taxon>Embryophyta</taxon>
        <taxon>Tracheophyta</taxon>
        <taxon>Spermatophyta</taxon>
        <taxon>Magnoliopsida</taxon>
        <taxon>eudicotyledons</taxon>
        <taxon>Gunneridae</taxon>
        <taxon>Pentapetalae</taxon>
        <taxon>asterids</taxon>
        <taxon>lamiids</taxon>
        <taxon>Gentianales</taxon>
        <taxon>Rubiaceae</taxon>
        <taxon>Cinchonoideae</taxon>
        <taxon>Cinchoneae</taxon>
        <taxon>Cinchona</taxon>
    </lineage>
</organism>
<dbReference type="Proteomes" id="UP001630127">
    <property type="component" value="Unassembled WGS sequence"/>
</dbReference>
<evidence type="ECO:0000313" key="2">
    <source>
        <dbReference type="EMBL" id="KAL3510245.1"/>
    </source>
</evidence>
<reference evidence="2 3" key="1">
    <citation type="submission" date="2024-11" db="EMBL/GenBank/DDBJ databases">
        <title>A near-complete genome assembly of Cinchona calisaya.</title>
        <authorList>
            <person name="Lian D.C."/>
            <person name="Zhao X.W."/>
            <person name="Wei L."/>
        </authorList>
    </citation>
    <scope>NUCLEOTIDE SEQUENCE [LARGE SCALE GENOMIC DNA]</scope>
    <source>
        <tissue evidence="2">Nenye</tissue>
    </source>
</reference>
<accession>A0ABD2YS89</accession>
<comment type="caution">
    <text evidence="2">The sequence shown here is derived from an EMBL/GenBank/DDBJ whole genome shotgun (WGS) entry which is preliminary data.</text>
</comment>
<dbReference type="EMBL" id="JBJUIK010000012">
    <property type="protein sequence ID" value="KAL3510245.1"/>
    <property type="molecule type" value="Genomic_DNA"/>
</dbReference>